<dbReference type="AlphaFoldDB" id="L8JUE5"/>
<keyword evidence="4" id="KW-0472">Membrane</keyword>
<feature type="transmembrane region" description="Helical" evidence="4">
    <location>
        <begin position="84"/>
        <end position="105"/>
    </location>
</feature>
<evidence type="ECO:0000256" key="2">
    <source>
        <dbReference type="ARBA" id="ARBA00023125"/>
    </source>
</evidence>
<keyword evidence="3" id="KW-0804">Transcription</keyword>
<dbReference type="RefSeq" id="WP_009580315.1">
    <property type="nucleotide sequence ID" value="NZ_AMZN01000044.1"/>
</dbReference>
<dbReference type="OrthoDB" id="135231at2"/>
<dbReference type="GO" id="GO:0043565">
    <property type="term" value="F:sequence-specific DNA binding"/>
    <property type="evidence" value="ECO:0007669"/>
    <property type="project" value="InterPro"/>
</dbReference>
<proteinExistence type="predicted"/>
<keyword evidence="4" id="KW-1133">Transmembrane helix</keyword>
<dbReference type="GO" id="GO:0003700">
    <property type="term" value="F:DNA-binding transcription factor activity"/>
    <property type="evidence" value="ECO:0007669"/>
    <property type="project" value="InterPro"/>
</dbReference>
<evidence type="ECO:0000259" key="5">
    <source>
        <dbReference type="PROSITE" id="PS01124"/>
    </source>
</evidence>
<dbReference type="PANTHER" id="PTHR43280">
    <property type="entry name" value="ARAC-FAMILY TRANSCRIPTIONAL REGULATOR"/>
    <property type="match status" value="1"/>
</dbReference>
<feature type="domain" description="HTH araC/xylS-type" evidence="5">
    <location>
        <begin position="220"/>
        <end position="319"/>
    </location>
</feature>
<evidence type="ECO:0000256" key="1">
    <source>
        <dbReference type="ARBA" id="ARBA00023015"/>
    </source>
</evidence>
<organism evidence="6 7">
    <name type="scientific">Fulvivirga imtechensis AK7</name>
    <dbReference type="NCBI Taxonomy" id="1237149"/>
    <lineage>
        <taxon>Bacteria</taxon>
        <taxon>Pseudomonadati</taxon>
        <taxon>Bacteroidota</taxon>
        <taxon>Cytophagia</taxon>
        <taxon>Cytophagales</taxon>
        <taxon>Fulvivirgaceae</taxon>
        <taxon>Fulvivirga</taxon>
    </lineage>
</organism>
<keyword evidence="4" id="KW-0812">Transmembrane</keyword>
<reference evidence="6 7" key="1">
    <citation type="submission" date="2012-12" db="EMBL/GenBank/DDBJ databases">
        <title>Genome assembly of Fulvivirga imtechensis AK7.</title>
        <authorList>
            <person name="Nupur N."/>
            <person name="Khatri I."/>
            <person name="Kumar R."/>
            <person name="Subramanian S."/>
            <person name="Pinnaka A."/>
        </authorList>
    </citation>
    <scope>NUCLEOTIDE SEQUENCE [LARGE SCALE GENOMIC DNA]</scope>
    <source>
        <strain evidence="6 7">AK7</strain>
    </source>
</reference>
<dbReference type="Gene3D" id="1.10.10.60">
    <property type="entry name" value="Homeodomain-like"/>
    <property type="match status" value="2"/>
</dbReference>
<protein>
    <submittedName>
        <fullName evidence="6">DNA-binding response regulator, AraC family</fullName>
    </submittedName>
</protein>
<dbReference type="PROSITE" id="PS01124">
    <property type="entry name" value="HTH_ARAC_FAMILY_2"/>
    <property type="match status" value="1"/>
</dbReference>
<feature type="transmembrane region" description="Helical" evidence="4">
    <location>
        <begin position="60"/>
        <end position="78"/>
    </location>
</feature>
<evidence type="ECO:0000313" key="7">
    <source>
        <dbReference type="Proteomes" id="UP000011135"/>
    </source>
</evidence>
<comment type="caution">
    <text evidence="6">The sequence shown here is derived from an EMBL/GenBank/DDBJ whole genome shotgun (WGS) entry which is preliminary data.</text>
</comment>
<name>L8JUE5_9BACT</name>
<sequence length="323" mass="36644">MQDRINNTIRILAGRGYQLASTRLEKRRVKCLNIINLIMIPWLLSAGAVRLAAGQPILSLLDWGLTLFYIGTYFWHGINLKHPRILVILMSQLAVAVHVAMALSANSSPQPHLKISVVVLSFLILIFFEGALLYLLFFLNAAFFYVPYLLTDQADTISILHGTYLFLGPFFVVKSFFSDVHLYEKELANRKGNGRFPNSETKIATKHPIGHSPRDEKFLEDLSETVFKNIDNNKFSVTQLARELGMSRSQLYRKVYALTGKSISQFIKTKRLNYAYQLLESNDGTVSEIAYKSGFSSPNYFNKCFKKKYKINPGGVKTANICH</sequence>
<evidence type="ECO:0000256" key="4">
    <source>
        <dbReference type="SAM" id="Phobius"/>
    </source>
</evidence>
<dbReference type="PANTHER" id="PTHR43280:SF2">
    <property type="entry name" value="HTH-TYPE TRANSCRIPTIONAL REGULATOR EXSA"/>
    <property type="match status" value="1"/>
</dbReference>
<keyword evidence="1" id="KW-0805">Transcription regulation</keyword>
<evidence type="ECO:0000256" key="3">
    <source>
        <dbReference type="ARBA" id="ARBA00023163"/>
    </source>
</evidence>
<dbReference type="EMBL" id="AMZN01000044">
    <property type="protein sequence ID" value="ELR71174.1"/>
    <property type="molecule type" value="Genomic_DNA"/>
</dbReference>
<evidence type="ECO:0000313" key="6">
    <source>
        <dbReference type="EMBL" id="ELR71174.1"/>
    </source>
</evidence>
<feature type="transmembrane region" description="Helical" evidence="4">
    <location>
        <begin position="117"/>
        <end position="145"/>
    </location>
</feature>
<dbReference type="Proteomes" id="UP000011135">
    <property type="component" value="Unassembled WGS sequence"/>
</dbReference>
<feature type="transmembrane region" description="Helical" evidence="4">
    <location>
        <begin position="34"/>
        <end position="53"/>
    </location>
</feature>
<dbReference type="SMART" id="SM00342">
    <property type="entry name" value="HTH_ARAC"/>
    <property type="match status" value="1"/>
</dbReference>
<dbReference type="eggNOG" id="COG2207">
    <property type="taxonomic scope" value="Bacteria"/>
</dbReference>
<dbReference type="SUPFAM" id="SSF46689">
    <property type="entry name" value="Homeodomain-like"/>
    <property type="match status" value="1"/>
</dbReference>
<dbReference type="Pfam" id="PF12833">
    <property type="entry name" value="HTH_18"/>
    <property type="match status" value="1"/>
</dbReference>
<keyword evidence="2 6" id="KW-0238">DNA-binding</keyword>
<keyword evidence="7" id="KW-1185">Reference proteome</keyword>
<dbReference type="InterPro" id="IPR009057">
    <property type="entry name" value="Homeodomain-like_sf"/>
</dbReference>
<accession>L8JUE5</accession>
<dbReference type="InterPro" id="IPR018060">
    <property type="entry name" value="HTH_AraC"/>
</dbReference>
<dbReference type="STRING" id="1237149.C900_02978"/>
<gene>
    <name evidence="6" type="ORF">C900_02978</name>
</gene>